<evidence type="ECO:0000259" key="3">
    <source>
        <dbReference type="Pfam" id="PF01965"/>
    </source>
</evidence>
<dbReference type="SUPFAM" id="SSF52317">
    <property type="entry name" value="Class I glutamine amidotransferase-like"/>
    <property type="match status" value="1"/>
</dbReference>
<evidence type="ECO:0000313" key="4">
    <source>
        <dbReference type="EMBL" id="MFD1881633.1"/>
    </source>
</evidence>
<name>A0ABW4R6Q5_9RHOB</name>
<protein>
    <submittedName>
        <fullName evidence="4">DJ-1/PfpI family protein</fullName>
        <ecNumber evidence="4">4.2.1.-</ecNumber>
    </submittedName>
</protein>
<gene>
    <name evidence="4" type="ORF">ACFSCT_07885</name>
</gene>
<comment type="caution">
    <text evidence="4">The sequence shown here is derived from an EMBL/GenBank/DDBJ whole genome shotgun (WGS) entry which is preliminary data.</text>
</comment>
<dbReference type="Proteomes" id="UP001597213">
    <property type="component" value="Unassembled WGS sequence"/>
</dbReference>
<keyword evidence="2" id="KW-0732">Signal</keyword>
<dbReference type="Gene3D" id="3.40.50.880">
    <property type="match status" value="1"/>
</dbReference>
<dbReference type="GO" id="GO:0016829">
    <property type="term" value="F:lyase activity"/>
    <property type="evidence" value="ECO:0007669"/>
    <property type="project" value="UniProtKB-KW"/>
</dbReference>
<evidence type="ECO:0000313" key="5">
    <source>
        <dbReference type="Proteomes" id="UP001597213"/>
    </source>
</evidence>
<dbReference type="RefSeq" id="WP_379141648.1">
    <property type="nucleotide sequence ID" value="NZ_JBHUEN010000020.1"/>
</dbReference>
<feature type="domain" description="DJ-1/PfpI" evidence="3">
    <location>
        <begin position="55"/>
        <end position="210"/>
    </location>
</feature>
<accession>A0ABW4R6Q5</accession>
<dbReference type="EC" id="4.2.1.-" evidence="4"/>
<dbReference type="PANTHER" id="PTHR43130:SF2">
    <property type="entry name" value="DJ-1_PFPI DOMAIN-CONTAINING PROTEIN"/>
    <property type="match status" value="1"/>
</dbReference>
<keyword evidence="4" id="KW-0456">Lyase</keyword>
<proteinExistence type="predicted"/>
<evidence type="ECO:0000256" key="2">
    <source>
        <dbReference type="SAM" id="SignalP"/>
    </source>
</evidence>
<feature type="compositionally biased region" description="Low complexity" evidence="1">
    <location>
        <begin position="22"/>
        <end position="39"/>
    </location>
</feature>
<feature type="signal peptide" evidence="2">
    <location>
        <begin position="1"/>
        <end position="23"/>
    </location>
</feature>
<dbReference type="PANTHER" id="PTHR43130">
    <property type="entry name" value="ARAC-FAMILY TRANSCRIPTIONAL REGULATOR"/>
    <property type="match status" value="1"/>
</dbReference>
<feature type="chain" id="PRO_5045851386" evidence="2">
    <location>
        <begin position="24"/>
        <end position="267"/>
    </location>
</feature>
<dbReference type="CDD" id="cd03139">
    <property type="entry name" value="GATase1_PfpI_2"/>
    <property type="match status" value="1"/>
</dbReference>
<reference evidence="5" key="1">
    <citation type="journal article" date="2019" name="Int. J. Syst. Evol. Microbiol.">
        <title>The Global Catalogue of Microorganisms (GCM) 10K type strain sequencing project: providing services to taxonomists for standard genome sequencing and annotation.</title>
        <authorList>
            <consortium name="The Broad Institute Genomics Platform"/>
            <consortium name="The Broad Institute Genome Sequencing Center for Infectious Disease"/>
            <person name="Wu L."/>
            <person name="Ma J."/>
        </authorList>
    </citation>
    <scope>NUCLEOTIDE SEQUENCE [LARGE SCALE GENOMIC DNA]</scope>
    <source>
        <strain evidence="5">CCUG 56029</strain>
    </source>
</reference>
<feature type="region of interest" description="Disordered" evidence="1">
    <location>
        <begin position="22"/>
        <end position="46"/>
    </location>
</feature>
<dbReference type="InterPro" id="IPR002818">
    <property type="entry name" value="DJ-1/PfpI"/>
</dbReference>
<dbReference type="InterPro" id="IPR052158">
    <property type="entry name" value="INH-QAR"/>
</dbReference>
<keyword evidence="5" id="KW-1185">Reference proteome</keyword>
<dbReference type="Pfam" id="PF01965">
    <property type="entry name" value="DJ-1_PfpI"/>
    <property type="match status" value="1"/>
</dbReference>
<sequence>MNRRDFNTTAAMAALLATFSAQAEAQQSPQNSQQTSPQQPKRKSRLPPLNYTMLIYPGMVFQDLLGPLMVFRLTMATPRLVWKTREPVSTDVDLPVPPTHTLDDCPDQADVLFVPGGLRGTTAMLQDDAVLGFLRDKAPHARFVTSVCTGSLILGAAGLLQGKKATSHWNVTDLLPLFGAIPTDGRVVQDGNIITGGGVTAGLDFGLTIAAILRGDDWAKKTMLTLEYAPEPPFVGGTPDRAEPENVAAVTRMLAPSKAAARKAAGA</sequence>
<organism evidence="4 5">
    <name type="scientific">Paracoccus pacificus</name>
    <dbReference type="NCBI Taxonomy" id="1463598"/>
    <lineage>
        <taxon>Bacteria</taxon>
        <taxon>Pseudomonadati</taxon>
        <taxon>Pseudomonadota</taxon>
        <taxon>Alphaproteobacteria</taxon>
        <taxon>Rhodobacterales</taxon>
        <taxon>Paracoccaceae</taxon>
        <taxon>Paracoccus</taxon>
    </lineage>
</organism>
<dbReference type="EMBL" id="JBHUEN010000020">
    <property type="protein sequence ID" value="MFD1881633.1"/>
    <property type="molecule type" value="Genomic_DNA"/>
</dbReference>
<dbReference type="InterPro" id="IPR029062">
    <property type="entry name" value="Class_I_gatase-like"/>
</dbReference>
<evidence type="ECO:0000256" key="1">
    <source>
        <dbReference type="SAM" id="MobiDB-lite"/>
    </source>
</evidence>